<keyword evidence="7" id="KW-1185">Reference proteome</keyword>
<protein>
    <submittedName>
        <fullName evidence="6">AN1-like Zinc finger</fullName>
    </submittedName>
</protein>
<dbReference type="AlphaFoldDB" id="H8I686"/>
<gene>
    <name evidence="6" type="ordered locus">Mtc_1993</name>
</gene>
<evidence type="ECO:0000256" key="4">
    <source>
        <dbReference type="SAM" id="Phobius"/>
    </source>
</evidence>
<keyword evidence="4" id="KW-1133">Transmembrane helix</keyword>
<dbReference type="Gene3D" id="4.10.1110.10">
    <property type="entry name" value="AN1-like Zinc finger"/>
    <property type="match status" value="1"/>
</dbReference>
<dbReference type="Proteomes" id="UP000005233">
    <property type="component" value="Chromosome"/>
</dbReference>
<evidence type="ECO:0000313" key="6">
    <source>
        <dbReference type="EMBL" id="AFD00733.1"/>
    </source>
</evidence>
<evidence type="ECO:0000313" key="7">
    <source>
        <dbReference type="Proteomes" id="UP000005233"/>
    </source>
</evidence>
<dbReference type="eggNOG" id="arCOG07660">
    <property type="taxonomic scope" value="Archaea"/>
</dbReference>
<evidence type="ECO:0000256" key="2">
    <source>
        <dbReference type="ARBA" id="ARBA00022771"/>
    </source>
</evidence>
<sequence length="365" mass="41806">MEAKNKCDICGEYELLPFKCKYCGGTFCGEHRLPEKHDCTGLAILNSYAYKNEQIAKSNSRYIKKRKRSNPVQRLVKNIRNFVYLGLAIIFILIIGIGYTTYTKYQPLIDDYNAKINSMNDAYSMVEHYTDTYYSSSDFLSDEWLAGLKNSIDEYKTLGEEAISAGYLIQDCPYYDKNILYENERAFNSSLKRAMEYYNAPTHTLQLWDDKKEAIMVYPNGSRCHITEHRDAKDPTYAQLISFLLNDHTELDTYIPGSYVCENFAIRLHDNAESNLIRAHLVNVEFYGQSSGHMIVAFNTVDRGTAYIDDTGNTIEQKMRGCPSLDAYVNPAVGQEYIPQYLFPGLAGGWYHTSMGRVSDVYQIS</sequence>
<feature type="domain" description="AN1-type" evidence="5">
    <location>
        <begin position="1"/>
        <end position="47"/>
    </location>
</feature>
<accession>H8I686</accession>
<dbReference type="OrthoDB" id="137938at2157"/>
<name>H8I686_METCZ</name>
<keyword evidence="2" id="KW-0863">Zinc-finger</keyword>
<keyword evidence="3" id="KW-0862">Zinc</keyword>
<organism evidence="6 7">
    <name type="scientific">Methanocella conradii (strain DSM 24694 / JCM 17849 / CGMCC 1.5162 / HZ254)</name>
    <dbReference type="NCBI Taxonomy" id="1041930"/>
    <lineage>
        <taxon>Archaea</taxon>
        <taxon>Methanobacteriati</taxon>
        <taxon>Methanobacteriota</taxon>
        <taxon>Stenosarchaea group</taxon>
        <taxon>Methanomicrobia</taxon>
        <taxon>Methanocellales</taxon>
        <taxon>Methanocellaceae</taxon>
        <taxon>Methanocella</taxon>
    </lineage>
</organism>
<dbReference type="InterPro" id="IPR000058">
    <property type="entry name" value="Znf_AN1"/>
</dbReference>
<dbReference type="Pfam" id="PF01428">
    <property type="entry name" value="zf-AN1"/>
    <property type="match status" value="1"/>
</dbReference>
<dbReference type="eggNOG" id="arCOG01769">
    <property type="taxonomic scope" value="Archaea"/>
</dbReference>
<dbReference type="InterPro" id="IPR035896">
    <property type="entry name" value="AN1-like_Znf"/>
</dbReference>
<keyword evidence="4" id="KW-0812">Transmembrane</keyword>
<dbReference type="GO" id="GO:0008270">
    <property type="term" value="F:zinc ion binding"/>
    <property type="evidence" value="ECO:0007669"/>
    <property type="project" value="UniProtKB-KW"/>
</dbReference>
<evidence type="ECO:0000256" key="3">
    <source>
        <dbReference type="ARBA" id="ARBA00022833"/>
    </source>
</evidence>
<evidence type="ECO:0000256" key="1">
    <source>
        <dbReference type="ARBA" id="ARBA00022723"/>
    </source>
</evidence>
<reference evidence="6 7" key="1">
    <citation type="journal article" date="2012" name="J. Bacteriol.">
        <title>Complete genome sequence of a thermophilic methanogen, Methanocella conradii HZ254, isolated from Chinese rice field soil.</title>
        <authorList>
            <person name="Lu Z."/>
            <person name="Lu Y."/>
        </authorList>
    </citation>
    <scope>NUCLEOTIDE SEQUENCE [LARGE SCALE GENOMIC DNA]</scope>
    <source>
        <strain evidence="7">DSM 24694 / JCM 17849 / CGMCC 1.5162 / HZ254</strain>
    </source>
</reference>
<dbReference type="KEGG" id="mez:Mtc_1993"/>
<dbReference type="STRING" id="1041930.Mtc_1993"/>
<dbReference type="GeneID" id="11972147"/>
<proteinExistence type="predicted"/>
<dbReference type="RefSeq" id="WP_014406564.1">
    <property type="nucleotide sequence ID" value="NC_017034.1"/>
</dbReference>
<evidence type="ECO:0000259" key="5">
    <source>
        <dbReference type="PROSITE" id="PS51039"/>
    </source>
</evidence>
<keyword evidence="4" id="KW-0472">Membrane</keyword>
<dbReference type="SMART" id="SM00154">
    <property type="entry name" value="ZnF_AN1"/>
    <property type="match status" value="1"/>
</dbReference>
<dbReference type="EMBL" id="CP003243">
    <property type="protein sequence ID" value="AFD00733.1"/>
    <property type="molecule type" value="Genomic_DNA"/>
</dbReference>
<keyword evidence="1" id="KW-0479">Metal-binding</keyword>
<feature type="transmembrane region" description="Helical" evidence="4">
    <location>
        <begin position="82"/>
        <end position="102"/>
    </location>
</feature>
<dbReference type="SMR" id="H8I686"/>
<dbReference type="PROSITE" id="PS51039">
    <property type="entry name" value="ZF_AN1"/>
    <property type="match status" value="1"/>
</dbReference>
<dbReference type="SUPFAM" id="SSF118310">
    <property type="entry name" value="AN1-like Zinc finger"/>
    <property type="match status" value="1"/>
</dbReference>
<dbReference type="HOGENOM" id="CLU_757818_0_0_2"/>